<dbReference type="AlphaFoldDB" id="A0A1I3SBS2"/>
<dbReference type="PANTHER" id="PTHR30154:SF53">
    <property type="entry name" value="HTH-TYPE TRANSCRIPTIONAL REGULATOR LRPC"/>
    <property type="match status" value="1"/>
</dbReference>
<organism evidence="5 6">
    <name type="scientific">Jannaschia pohangensis</name>
    <dbReference type="NCBI Taxonomy" id="390807"/>
    <lineage>
        <taxon>Bacteria</taxon>
        <taxon>Pseudomonadati</taxon>
        <taxon>Pseudomonadota</taxon>
        <taxon>Alphaproteobacteria</taxon>
        <taxon>Rhodobacterales</taxon>
        <taxon>Roseobacteraceae</taxon>
        <taxon>Jannaschia</taxon>
    </lineage>
</organism>
<dbReference type="GO" id="GO:0043565">
    <property type="term" value="F:sequence-specific DNA binding"/>
    <property type="evidence" value="ECO:0007669"/>
    <property type="project" value="InterPro"/>
</dbReference>
<sequence>MGDMPETNTVRQDRAMLRGLDALDRKISGELARDATLSYADLSARVGLSAAAVHERVRRLRASGAIRGTTADLDGVALGKPLLAFVHVDSVGWGKTSGLMELGALPEVEEIHSATGDTCLILKVRVASAHALEGLLSRIYDVEGVRGTRTYIALSTYLERGVQAEVTEALAQGDYIRR</sequence>
<gene>
    <name evidence="5" type="ORF">SAMN04488095_3082</name>
</gene>
<dbReference type="InterPro" id="IPR036388">
    <property type="entry name" value="WH-like_DNA-bd_sf"/>
</dbReference>
<dbReference type="EMBL" id="FORA01000004">
    <property type="protein sequence ID" value="SFJ55860.1"/>
    <property type="molecule type" value="Genomic_DNA"/>
</dbReference>
<keyword evidence="2" id="KW-0238">DNA-binding</keyword>
<dbReference type="InterPro" id="IPR019888">
    <property type="entry name" value="Tscrpt_reg_AsnC-like"/>
</dbReference>
<dbReference type="GO" id="GO:0043200">
    <property type="term" value="P:response to amino acid"/>
    <property type="evidence" value="ECO:0007669"/>
    <property type="project" value="TreeGrafter"/>
</dbReference>
<dbReference type="PROSITE" id="PS50956">
    <property type="entry name" value="HTH_ASNC_2"/>
    <property type="match status" value="1"/>
</dbReference>
<evidence type="ECO:0000256" key="1">
    <source>
        <dbReference type="ARBA" id="ARBA00023015"/>
    </source>
</evidence>
<dbReference type="InterPro" id="IPR011008">
    <property type="entry name" value="Dimeric_a/b-barrel"/>
</dbReference>
<reference evidence="5 6" key="1">
    <citation type="submission" date="2016-10" db="EMBL/GenBank/DDBJ databases">
        <authorList>
            <person name="de Groot N.N."/>
        </authorList>
    </citation>
    <scope>NUCLEOTIDE SEQUENCE [LARGE SCALE GENOMIC DNA]</scope>
    <source>
        <strain evidence="5 6">DSM 19073</strain>
    </source>
</reference>
<dbReference type="Gene3D" id="3.30.70.920">
    <property type="match status" value="1"/>
</dbReference>
<dbReference type="GO" id="GO:0005829">
    <property type="term" value="C:cytosol"/>
    <property type="evidence" value="ECO:0007669"/>
    <property type="project" value="TreeGrafter"/>
</dbReference>
<evidence type="ECO:0000313" key="5">
    <source>
        <dbReference type="EMBL" id="SFJ55860.1"/>
    </source>
</evidence>
<dbReference type="InterPro" id="IPR036390">
    <property type="entry name" value="WH_DNA-bd_sf"/>
</dbReference>
<accession>A0A1I3SBS2</accession>
<evidence type="ECO:0000313" key="6">
    <source>
        <dbReference type="Proteomes" id="UP000199110"/>
    </source>
</evidence>
<keyword evidence="1" id="KW-0805">Transcription regulation</keyword>
<proteinExistence type="predicted"/>
<feature type="domain" description="HTH asnC-type" evidence="4">
    <location>
        <begin position="20"/>
        <end position="81"/>
    </location>
</feature>
<evidence type="ECO:0000256" key="3">
    <source>
        <dbReference type="ARBA" id="ARBA00023163"/>
    </source>
</evidence>
<dbReference type="Proteomes" id="UP000199110">
    <property type="component" value="Unassembled WGS sequence"/>
</dbReference>
<evidence type="ECO:0000256" key="2">
    <source>
        <dbReference type="ARBA" id="ARBA00023125"/>
    </source>
</evidence>
<dbReference type="SMART" id="SM00344">
    <property type="entry name" value="HTH_ASNC"/>
    <property type="match status" value="1"/>
</dbReference>
<dbReference type="PRINTS" id="PR00033">
    <property type="entry name" value="HTHASNC"/>
</dbReference>
<dbReference type="PROSITE" id="PS00519">
    <property type="entry name" value="HTH_ASNC_1"/>
    <property type="match status" value="1"/>
</dbReference>
<dbReference type="InterPro" id="IPR000485">
    <property type="entry name" value="AsnC-type_HTH_dom"/>
</dbReference>
<dbReference type="PANTHER" id="PTHR30154">
    <property type="entry name" value="LEUCINE-RESPONSIVE REGULATORY PROTEIN"/>
    <property type="match status" value="1"/>
</dbReference>
<dbReference type="Pfam" id="PF13404">
    <property type="entry name" value="HTH_AsnC-type"/>
    <property type="match status" value="1"/>
</dbReference>
<dbReference type="InterPro" id="IPR019887">
    <property type="entry name" value="Tscrpt_reg_AsnC/Lrp_C"/>
</dbReference>
<dbReference type="InterPro" id="IPR019885">
    <property type="entry name" value="Tscrpt_reg_HTH_AsnC-type_CS"/>
</dbReference>
<protein>
    <submittedName>
        <fullName evidence="5">Transcriptional regulator, AsnC family</fullName>
    </submittedName>
</protein>
<dbReference type="STRING" id="390807.SAMN04488095_3082"/>
<keyword evidence="3" id="KW-0804">Transcription</keyword>
<dbReference type="SUPFAM" id="SSF46785">
    <property type="entry name" value="Winged helix' DNA-binding domain"/>
    <property type="match status" value="1"/>
</dbReference>
<keyword evidence="6" id="KW-1185">Reference proteome</keyword>
<dbReference type="Gene3D" id="1.10.10.10">
    <property type="entry name" value="Winged helix-like DNA-binding domain superfamily/Winged helix DNA-binding domain"/>
    <property type="match status" value="1"/>
</dbReference>
<dbReference type="SUPFAM" id="SSF54909">
    <property type="entry name" value="Dimeric alpha+beta barrel"/>
    <property type="match status" value="1"/>
</dbReference>
<dbReference type="Pfam" id="PF01037">
    <property type="entry name" value="AsnC_trans_reg"/>
    <property type="match status" value="1"/>
</dbReference>
<evidence type="ECO:0000259" key="4">
    <source>
        <dbReference type="PROSITE" id="PS50956"/>
    </source>
</evidence>
<name>A0A1I3SBS2_9RHOB</name>